<evidence type="ECO:0000313" key="1">
    <source>
        <dbReference type="EMBL" id="HIU40522.1"/>
    </source>
</evidence>
<organism evidence="1 2">
    <name type="scientific">Candidatus Aphodocola excrementigallinarum</name>
    <dbReference type="NCBI Taxonomy" id="2840670"/>
    <lineage>
        <taxon>Bacteria</taxon>
        <taxon>Bacillati</taxon>
        <taxon>Bacillota</taxon>
        <taxon>Bacilli</taxon>
        <taxon>Candidatus Aphodocola</taxon>
    </lineage>
</organism>
<reference evidence="1" key="2">
    <citation type="journal article" date="2021" name="PeerJ">
        <title>Extensive microbial diversity within the chicken gut microbiome revealed by metagenomics and culture.</title>
        <authorList>
            <person name="Gilroy R."/>
            <person name="Ravi A."/>
            <person name="Getino M."/>
            <person name="Pursley I."/>
            <person name="Horton D.L."/>
            <person name="Alikhan N.F."/>
            <person name="Baker D."/>
            <person name="Gharbi K."/>
            <person name="Hall N."/>
            <person name="Watson M."/>
            <person name="Adriaenssens E.M."/>
            <person name="Foster-Nyarko E."/>
            <person name="Jarju S."/>
            <person name="Secka A."/>
            <person name="Antonio M."/>
            <person name="Oren A."/>
            <person name="Chaudhuri R.R."/>
            <person name="La Ragione R."/>
            <person name="Hildebrand F."/>
            <person name="Pallen M.J."/>
        </authorList>
    </citation>
    <scope>NUCLEOTIDE SEQUENCE</scope>
    <source>
        <strain evidence="1">CHK193-30670</strain>
    </source>
</reference>
<gene>
    <name evidence="1" type="ORF">IAB68_04400</name>
</gene>
<protein>
    <submittedName>
        <fullName evidence="1">Uncharacterized protein</fullName>
    </submittedName>
</protein>
<dbReference type="AlphaFoldDB" id="A0A9D1IQZ0"/>
<evidence type="ECO:0000313" key="2">
    <source>
        <dbReference type="Proteomes" id="UP000824074"/>
    </source>
</evidence>
<dbReference type="Proteomes" id="UP000824074">
    <property type="component" value="Unassembled WGS sequence"/>
</dbReference>
<comment type="caution">
    <text evidence="1">The sequence shown here is derived from an EMBL/GenBank/DDBJ whole genome shotgun (WGS) entry which is preliminary data.</text>
</comment>
<sequence length="88" mass="10768">MVENYTDYIDKFKKLDIDDKRKEIVNNFNELFNVLYTYNNKFDISKDLLPVFKTYNTEDEFLDLLFTYIISFKEENAKLIKYLIKNKD</sequence>
<reference evidence="1" key="1">
    <citation type="submission" date="2020-10" db="EMBL/GenBank/DDBJ databases">
        <authorList>
            <person name="Gilroy R."/>
        </authorList>
    </citation>
    <scope>NUCLEOTIDE SEQUENCE</scope>
    <source>
        <strain evidence="1">CHK193-30670</strain>
    </source>
</reference>
<dbReference type="EMBL" id="DVMT01000044">
    <property type="protein sequence ID" value="HIU40522.1"/>
    <property type="molecule type" value="Genomic_DNA"/>
</dbReference>
<proteinExistence type="predicted"/>
<name>A0A9D1IQZ0_9FIRM</name>
<accession>A0A9D1IQZ0</accession>